<dbReference type="GO" id="GO:0019569">
    <property type="term" value="P:L-arabinose catabolic process to D-xylulose 5-phosphate"/>
    <property type="evidence" value="ECO:0007669"/>
    <property type="project" value="TreeGrafter"/>
</dbReference>
<name>A0A4Q6XSU9_9SPHI</name>
<protein>
    <submittedName>
        <fullName evidence="6">Arabinose isomerase</fullName>
    </submittedName>
</protein>
<dbReference type="Proteomes" id="UP000292855">
    <property type="component" value="Unassembled WGS sequence"/>
</dbReference>
<dbReference type="RefSeq" id="WP_130141746.1">
    <property type="nucleotide sequence ID" value="NZ_SGIT01000002.1"/>
</dbReference>
<evidence type="ECO:0000313" key="6">
    <source>
        <dbReference type="EMBL" id="RZF59829.1"/>
    </source>
</evidence>
<evidence type="ECO:0000313" key="7">
    <source>
        <dbReference type="Proteomes" id="UP000292855"/>
    </source>
</evidence>
<evidence type="ECO:0000256" key="5">
    <source>
        <dbReference type="ARBA" id="ARBA00023277"/>
    </source>
</evidence>
<dbReference type="EMBL" id="SGIT01000002">
    <property type="protein sequence ID" value="RZF59829.1"/>
    <property type="molecule type" value="Genomic_DNA"/>
</dbReference>
<keyword evidence="3" id="KW-0464">Manganese</keyword>
<reference evidence="6 7" key="1">
    <citation type="submission" date="2019-02" db="EMBL/GenBank/DDBJ databases">
        <authorList>
            <person name="Li Y."/>
        </authorList>
    </citation>
    <scope>NUCLEOTIDE SEQUENCE [LARGE SCALE GENOMIC DNA]</scope>
    <source>
        <strain evidence="6 7">30C10-4-7</strain>
    </source>
</reference>
<organism evidence="6 7">
    <name type="scientific">Sphingobacterium corticibacterium</name>
    <dbReference type="NCBI Taxonomy" id="2484746"/>
    <lineage>
        <taxon>Bacteria</taxon>
        <taxon>Pseudomonadati</taxon>
        <taxon>Bacteroidota</taxon>
        <taxon>Sphingobacteriia</taxon>
        <taxon>Sphingobacteriales</taxon>
        <taxon>Sphingobacteriaceae</taxon>
        <taxon>Sphingobacterium</taxon>
    </lineage>
</organism>
<dbReference type="SUPFAM" id="SSF53743">
    <property type="entry name" value="FucI/AraA N-terminal and middle domains"/>
    <property type="match status" value="1"/>
</dbReference>
<dbReference type="InterPro" id="IPR009015">
    <property type="entry name" value="Fucose_isomerase_N/cen_sf"/>
</dbReference>
<accession>A0A4Q6XSU9</accession>
<keyword evidence="5" id="KW-0119">Carbohydrate metabolism</keyword>
<sequence>MKENQIKNSVKIGLFGIGLDTYWSQFDGLKEQLEGYLSSVEERLTKVHPNILNIGLVDNVDKAFAAGRYFREECVDLIFLHVTTYALSSTVLPVVQQAKVPVIILNLSPAPAIDYVAFNQLGDRRKMTGKWLEYCSACPVPEIANVFKRTGIQFHEVTGMLYNDDYCWNEINEWVQAAVVRHTMANNRLGCMGHYYSGMLDIYTDLTQLYATFGGHIELIEVDELSAFRADIEQKAITNRMEEFVKNFDIQPDCSAEALMDAARTSVALDKLVSKYKLGSIAYYYKGSGNPANEDTISSIILGNSLLTANGIPVAGEYEIKNVQAMKIMDSFHAGGSFTEYYAIDYQDDAVLMGHDGPGHIAIAEGKTKVKPLTVYHGKVGKGLSVEMSVKNGPVTLLSVIEGKNKSLEFLIAEGYSVAGPILEIGNSNSRYKFSVGARQFVNSWNSHGPAHHCAVGTGHIASKIKKLASLFGMGFSQVC</sequence>
<dbReference type="InterPro" id="IPR004216">
    <property type="entry name" value="Fuc/Ara_isomerase_C"/>
</dbReference>
<evidence type="ECO:0000256" key="1">
    <source>
        <dbReference type="ARBA" id="ARBA00022723"/>
    </source>
</evidence>
<evidence type="ECO:0000256" key="3">
    <source>
        <dbReference type="ARBA" id="ARBA00023211"/>
    </source>
</evidence>
<evidence type="ECO:0000256" key="2">
    <source>
        <dbReference type="ARBA" id="ARBA00022935"/>
    </source>
</evidence>
<proteinExistence type="predicted"/>
<dbReference type="CDD" id="cd00578">
    <property type="entry name" value="L-fuc_L-ara-isomerases"/>
    <property type="match status" value="1"/>
</dbReference>
<evidence type="ECO:0000256" key="4">
    <source>
        <dbReference type="ARBA" id="ARBA00023235"/>
    </source>
</evidence>
<dbReference type="PANTHER" id="PTHR38464">
    <property type="entry name" value="L-ARABINOSE ISOMERASE"/>
    <property type="match status" value="1"/>
</dbReference>
<dbReference type="OrthoDB" id="3194672at2"/>
<dbReference type="InterPro" id="IPR003762">
    <property type="entry name" value="Lara_isomerase"/>
</dbReference>
<keyword evidence="4 6" id="KW-0413">Isomerase</keyword>
<keyword evidence="7" id="KW-1185">Reference proteome</keyword>
<dbReference type="PANTHER" id="PTHR38464:SF1">
    <property type="entry name" value="L-ARABINOSE ISOMERASE"/>
    <property type="match status" value="1"/>
</dbReference>
<comment type="caution">
    <text evidence="6">The sequence shown here is derived from an EMBL/GenBank/DDBJ whole genome shotgun (WGS) entry which is preliminary data.</text>
</comment>
<dbReference type="SUPFAM" id="SSF50443">
    <property type="entry name" value="FucI/AraA C-terminal domain-like"/>
    <property type="match status" value="1"/>
</dbReference>
<dbReference type="GO" id="GO:0008733">
    <property type="term" value="F:L-arabinose isomerase activity"/>
    <property type="evidence" value="ECO:0007669"/>
    <property type="project" value="InterPro"/>
</dbReference>
<dbReference type="AlphaFoldDB" id="A0A4Q6XSU9"/>
<gene>
    <name evidence="6" type="ORF">EWE74_11850</name>
</gene>
<dbReference type="GO" id="GO:0046872">
    <property type="term" value="F:metal ion binding"/>
    <property type="evidence" value="ECO:0007669"/>
    <property type="project" value="UniProtKB-KW"/>
</dbReference>
<keyword evidence="1" id="KW-0479">Metal-binding</keyword>
<keyword evidence="2" id="KW-0054">Arabinose catabolism</keyword>
<dbReference type="GO" id="GO:0005829">
    <property type="term" value="C:cytosol"/>
    <property type="evidence" value="ECO:0007669"/>
    <property type="project" value="TreeGrafter"/>
</dbReference>